<accession>A0A6J6G2T7</accession>
<dbReference type="EMBL" id="CAEZTZ010000151">
    <property type="protein sequence ID" value="CAB4591238.1"/>
    <property type="molecule type" value="Genomic_DNA"/>
</dbReference>
<dbReference type="AlphaFoldDB" id="A0A6J6G2T7"/>
<sequence>MNGVTLDQSDDVSVDHSVTGFPLMSESDDLHRFSLSTSRLFVLALQA</sequence>
<evidence type="ECO:0000313" key="1">
    <source>
        <dbReference type="EMBL" id="CAB4591238.1"/>
    </source>
</evidence>
<proteinExistence type="predicted"/>
<protein>
    <submittedName>
        <fullName evidence="1">Unannotated protein</fullName>
    </submittedName>
</protein>
<name>A0A6J6G2T7_9ZZZZ</name>
<organism evidence="1">
    <name type="scientific">freshwater metagenome</name>
    <dbReference type="NCBI Taxonomy" id="449393"/>
    <lineage>
        <taxon>unclassified sequences</taxon>
        <taxon>metagenomes</taxon>
        <taxon>ecological metagenomes</taxon>
    </lineage>
</organism>
<gene>
    <name evidence="1" type="ORF">UFOPK1767_00955</name>
</gene>
<reference evidence="1" key="1">
    <citation type="submission" date="2020-05" db="EMBL/GenBank/DDBJ databases">
        <authorList>
            <person name="Chiriac C."/>
            <person name="Salcher M."/>
            <person name="Ghai R."/>
            <person name="Kavagutti S V."/>
        </authorList>
    </citation>
    <scope>NUCLEOTIDE SEQUENCE</scope>
</reference>